<dbReference type="AlphaFoldDB" id="A0A380GPU0"/>
<accession>A0A380GPU0</accession>
<evidence type="ECO:0000313" key="1">
    <source>
        <dbReference type="EMBL" id="SUM55784.1"/>
    </source>
</evidence>
<dbReference type="SUPFAM" id="SSF52540">
    <property type="entry name" value="P-loop containing nucleoside triphosphate hydrolases"/>
    <property type="match status" value="1"/>
</dbReference>
<evidence type="ECO:0000313" key="2">
    <source>
        <dbReference type="Proteomes" id="UP000254412"/>
    </source>
</evidence>
<organism evidence="1 2">
    <name type="scientific">Staphylococcus nepalensis</name>
    <dbReference type="NCBI Taxonomy" id="214473"/>
    <lineage>
        <taxon>Bacteria</taxon>
        <taxon>Bacillati</taxon>
        <taxon>Bacillota</taxon>
        <taxon>Bacilli</taxon>
        <taxon>Bacillales</taxon>
        <taxon>Staphylococcaceae</taxon>
        <taxon>Staphylococcus</taxon>
    </lineage>
</organism>
<dbReference type="InterPro" id="IPR027417">
    <property type="entry name" value="P-loop_NTPase"/>
</dbReference>
<dbReference type="NCBIfam" id="NF005253">
    <property type="entry name" value="PRK06762.1-4"/>
    <property type="match status" value="1"/>
</dbReference>
<dbReference type="Proteomes" id="UP000254412">
    <property type="component" value="Unassembled WGS sequence"/>
</dbReference>
<dbReference type="Gene3D" id="3.40.50.300">
    <property type="entry name" value="P-loop containing nucleotide triphosphate hydrolases"/>
    <property type="match status" value="1"/>
</dbReference>
<dbReference type="RefSeq" id="WP_103373603.1">
    <property type="nucleotide sequence ID" value="NZ_BMCF01000008.1"/>
</dbReference>
<name>A0A380GPU0_9STAP</name>
<dbReference type="EMBL" id="UHDS01000001">
    <property type="protein sequence ID" value="SUM55784.1"/>
    <property type="molecule type" value="Genomic_DNA"/>
</dbReference>
<sequence>MAVVILIRGNSGSGKSVVARELHSILGQGNLLISQDNVRREMLNVRDKPNNLAIALIENILSYGISNCDYVILEGILAENKYGIMLRNSLKQADKVLAYYYDLSFEETLKRHESKEFTDFGEMEMRSWFTPKDFIGLENEKAIKEDVTKDEMIKNILEDLGLNETS</sequence>
<proteinExistence type="predicted"/>
<dbReference type="Pfam" id="PF13671">
    <property type="entry name" value="AAA_33"/>
    <property type="match status" value="1"/>
</dbReference>
<protein>
    <submittedName>
        <fullName evidence="1">Uncharacterized protein</fullName>
    </submittedName>
</protein>
<gene>
    <name evidence="1" type="ORF">NCTC13834_02159</name>
</gene>
<dbReference type="NCBIfam" id="NF005255">
    <property type="entry name" value="PRK06762.2-2"/>
    <property type="match status" value="1"/>
</dbReference>
<reference evidence="1 2" key="1">
    <citation type="submission" date="2018-06" db="EMBL/GenBank/DDBJ databases">
        <authorList>
            <consortium name="Pathogen Informatics"/>
            <person name="Doyle S."/>
        </authorList>
    </citation>
    <scope>NUCLEOTIDE SEQUENCE [LARGE SCALE GENOMIC DNA]</scope>
    <source>
        <strain evidence="1 2">NCTC13834</strain>
    </source>
</reference>